<dbReference type="RefSeq" id="WP_263076165.1">
    <property type="nucleotide sequence ID" value="NZ_CP089977.1"/>
</dbReference>
<sequence>MINQNTALLLIDLQVGFDNHDHWGGHRNNPNCEQVCFHLLQQWRNYQMPIFHIKHNSTDPNSPLRPNQIGNEFKPLTAPMSGEIVIEKTVNSAFIGTDLEYQLKVRGIDTLVIAGLTTNHCISTTTRMAGNLGFTAFVVADGTATFDRVGFNGTHYDSQLVHDISLTSLHGEFATVLMSDELLADKFWQIGANKA</sequence>
<organism evidence="3 4">
    <name type="scientific">Moraxella nasicaprae</name>
    <dbReference type="NCBI Taxonomy" id="2904122"/>
    <lineage>
        <taxon>Bacteria</taxon>
        <taxon>Pseudomonadati</taxon>
        <taxon>Pseudomonadota</taxon>
        <taxon>Gammaproteobacteria</taxon>
        <taxon>Moraxellales</taxon>
        <taxon>Moraxellaceae</taxon>
        <taxon>Moraxella</taxon>
    </lineage>
</organism>
<dbReference type="GO" id="GO:0016787">
    <property type="term" value="F:hydrolase activity"/>
    <property type="evidence" value="ECO:0007669"/>
    <property type="project" value="UniProtKB-KW"/>
</dbReference>
<keyword evidence="1 3" id="KW-0378">Hydrolase</keyword>
<protein>
    <submittedName>
        <fullName evidence="3">Cysteine hydrolase</fullName>
    </submittedName>
</protein>
<dbReference type="EMBL" id="CP089977">
    <property type="protein sequence ID" value="UXZ04673.1"/>
    <property type="molecule type" value="Genomic_DNA"/>
</dbReference>
<dbReference type="Gene3D" id="3.40.50.850">
    <property type="entry name" value="Isochorismatase-like"/>
    <property type="match status" value="1"/>
</dbReference>
<reference evidence="3" key="1">
    <citation type="submission" date="2021-12" db="EMBL/GenBank/DDBJ databases">
        <title>taxonomy of Moraxella sp. ZY201224.</title>
        <authorList>
            <person name="Li F."/>
        </authorList>
    </citation>
    <scope>NUCLEOTIDE SEQUENCE</scope>
    <source>
        <strain evidence="3">ZY201224</strain>
    </source>
</reference>
<dbReference type="Pfam" id="PF00857">
    <property type="entry name" value="Isochorismatase"/>
    <property type="match status" value="1"/>
</dbReference>
<proteinExistence type="predicted"/>
<keyword evidence="4" id="KW-1185">Reference proteome</keyword>
<feature type="domain" description="Isochorismatase-like" evidence="2">
    <location>
        <begin position="6"/>
        <end position="158"/>
    </location>
</feature>
<gene>
    <name evidence="3" type="ORF">LU297_08920</name>
</gene>
<dbReference type="InterPro" id="IPR050272">
    <property type="entry name" value="Isochorismatase-like_hydrls"/>
</dbReference>
<dbReference type="InterPro" id="IPR036380">
    <property type="entry name" value="Isochorismatase-like_sf"/>
</dbReference>
<dbReference type="Proteomes" id="UP001063782">
    <property type="component" value="Chromosome"/>
</dbReference>
<name>A0ABY6F3M6_9GAMM</name>
<evidence type="ECO:0000256" key="1">
    <source>
        <dbReference type="ARBA" id="ARBA00022801"/>
    </source>
</evidence>
<dbReference type="SUPFAM" id="SSF52499">
    <property type="entry name" value="Isochorismatase-like hydrolases"/>
    <property type="match status" value="1"/>
</dbReference>
<accession>A0ABY6F3M6</accession>
<evidence type="ECO:0000313" key="4">
    <source>
        <dbReference type="Proteomes" id="UP001063782"/>
    </source>
</evidence>
<evidence type="ECO:0000313" key="3">
    <source>
        <dbReference type="EMBL" id="UXZ04673.1"/>
    </source>
</evidence>
<dbReference type="InterPro" id="IPR000868">
    <property type="entry name" value="Isochorismatase-like_dom"/>
</dbReference>
<dbReference type="CDD" id="cd01014">
    <property type="entry name" value="nicotinamidase_related"/>
    <property type="match status" value="1"/>
</dbReference>
<evidence type="ECO:0000259" key="2">
    <source>
        <dbReference type="Pfam" id="PF00857"/>
    </source>
</evidence>
<dbReference type="PANTHER" id="PTHR43540:SF1">
    <property type="entry name" value="ISOCHORISMATASE HYDROLASE"/>
    <property type="match status" value="1"/>
</dbReference>
<dbReference type="PANTHER" id="PTHR43540">
    <property type="entry name" value="PEROXYUREIDOACRYLATE/UREIDOACRYLATE AMIDOHYDROLASE-RELATED"/>
    <property type="match status" value="1"/>
</dbReference>